<dbReference type="AlphaFoldDB" id="A0ABD0QUJ0"/>
<sequence length="68" mass="7482">MSFRRGVVRQSKFRHVFAQAWKAEHCLDDVRVSRVTWDGPLCAANPKFIAVVIEAGGGGAFLVLPLAK</sequence>
<gene>
    <name evidence="4" type="ORF">M9458_016522</name>
</gene>
<keyword evidence="1" id="KW-0853">WD repeat</keyword>
<comment type="caution">
    <text evidence="4">The sequence shown here is derived from an EMBL/GenBank/DDBJ whole genome shotgun (WGS) entry which is preliminary data.</text>
</comment>
<feature type="non-terminal residue" evidence="4">
    <location>
        <position position="68"/>
    </location>
</feature>
<dbReference type="SMART" id="SM01166">
    <property type="entry name" value="DUF1899"/>
    <property type="match status" value="1"/>
</dbReference>
<protein>
    <recommendedName>
        <fullName evidence="3">DUF1899 domain-containing protein</fullName>
    </recommendedName>
</protein>
<organism evidence="4 5">
    <name type="scientific">Cirrhinus mrigala</name>
    <name type="common">Mrigala</name>
    <dbReference type="NCBI Taxonomy" id="683832"/>
    <lineage>
        <taxon>Eukaryota</taxon>
        <taxon>Metazoa</taxon>
        <taxon>Chordata</taxon>
        <taxon>Craniata</taxon>
        <taxon>Vertebrata</taxon>
        <taxon>Euteleostomi</taxon>
        <taxon>Actinopterygii</taxon>
        <taxon>Neopterygii</taxon>
        <taxon>Teleostei</taxon>
        <taxon>Ostariophysi</taxon>
        <taxon>Cypriniformes</taxon>
        <taxon>Cyprinidae</taxon>
        <taxon>Labeoninae</taxon>
        <taxon>Labeonini</taxon>
        <taxon>Cirrhinus</taxon>
    </lineage>
</organism>
<proteinExistence type="predicted"/>
<dbReference type="InterPro" id="IPR015505">
    <property type="entry name" value="Coronin"/>
</dbReference>
<dbReference type="InterPro" id="IPR015943">
    <property type="entry name" value="WD40/YVTN_repeat-like_dom_sf"/>
</dbReference>
<accession>A0ABD0QUJ0</accession>
<evidence type="ECO:0000313" key="4">
    <source>
        <dbReference type="EMBL" id="KAL0189423.1"/>
    </source>
</evidence>
<dbReference type="InterPro" id="IPR015048">
    <property type="entry name" value="DUF1899"/>
</dbReference>
<keyword evidence="5" id="KW-1185">Reference proteome</keyword>
<evidence type="ECO:0000259" key="3">
    <source>
        <dbReference type="SMART" id="SM01166"/>
    </source>
</evidence>
<dbReference type="Proteomes" id="UP001529510">
    <property type="component" value="Unassembled WGS sequence"/>
</dbReference>
<evidence type="ECO:0000313" key="5">
    <source>
        <dbReference type="Proteomes" id="UP001529510"/>
    </source>
</evidence>
<dbReference type="PANTHER" id="PTHR10856">
    <property type="entry name" value="CORONIN"/>
    <property type="match status" value="1"/>
</dbReference>
<reference evidence="4 5" key="1">
    <citation type="submission" date="2024-05" db="EMBL/GenBank/DDBJ databases">
        <title>Genome sequencing and assembly of Indian major carp, Cirrhinus mrigala (Hamilton, 1822).</title>
        <authorList>
            <person name="Mohindra V."/>
            <person name="Chowdhury L.M."/>
            <person name="Lal K."/>
            <person name="Jena J.K."/>
        </authorList>
    </citation>
    <scope>NUCLEOTIDE SEQUENCE [LARGE SCALE GENOMIC DNA]</scope>
    <source>
        <strain evidence="4">CM1030</strain>
        <tissue evidence="4">Blood</tissue>
    </source>
</reference>
<keyword evidence="2" id="KW-0677">Repeat</keyword>
<feature type="domain" description="DUF1899" evidence="3">
    <location>
        <begin position="5"/>
        <end position="67"/>
    </location>
</feature>
<evidence type="ECO:0000256" key="2">
    <source>
        <dbReference type="ARBA" id="ARBA00022737"/>
    </source>
</evidence>
<dbReference type="Pfam" id="PF08953">
    <property type="entry name" value="DUF1899"/>
    <property type="match status" value="1"/>
</dbReference>
<dbReference type="EMBL" id="JAMKFB020000007">
    <property type="protein sequence ID" value="KAL0189423.1"/>
    <property type="molecule type" value="Genomic_DNA"/>
</dbReference>
<evidence type="ECO:0000256" key="1">
    <source>
        <dbReference type="ARBA" id="ARBA00022574"/>
    </source>
</evidence>
<dbReference type="PANTHER" id="PTHR10856:SF41">
    <property type="entry name" value="CORONIN"/>
    <property type="match status" value="1"/>
</dbReference>
<dbReference type="Gene3D" id="2.130.10.10">
    <property type="entry name" value="YVTN repeat-like/Quinoprotein amine dehydrogenase"/>
    <property type="match status" value="1"/>
</dbReference>
<name>A0ABD0QUJ0_CIRMR</name>